<dbReference type="Proteomes" id="UP000272706">
    <property type="component" value="Unassembled WGS sequence"/>
</dbReference>
<feature type="compositionally biased region" description="Polar residues" evidence="1">
    <location>
        <begin position="152"/>
        <end position="164"/>
    </location>
</feature>
<evidence type="ECO:0000259" key="2">
    <source>
        <dbReference type="Pfam" id="PF00856"/>
    </source>
</evidence>
<feature type="domain" description="SET" evidence="2">
    <location>
        <begin position="54"/>
        <end position="91"/>
    </location>
</feature>
<dbReference type="AlphaFoldDB" id="A0A3A5K3F7"/>
<keyword evidence="3" id="KW-0808">Transferase</keyword>
<dbReference type="PANTHER" id="PTHR12350:SF19">
    <property type="entry name" value="SET DOMAIN-CONTAINING PROTEIN"/>
    <property type="match status" value="1"/>
</dbReference>
<evidence type="ECO:0000313" key="3">
    <source>
        <dbReference type="EMBL" id="RJT23277.1"/>
    </source>
</evidence>
<dbReference type="InterPro" id="IPR046341">
    <property type="entry name" value="SET_dom_sf"/>
</dbReference>
<organism evidence="3 4">
    <name type="scientific">Mesorhizobium waimense</name>
    <dbReference type="NCBI Taxonomy" id="1300307"/>
    <lineage>
        <taxon>Bacteria</taxon>
        <taxon>Pseudomonadati</taxon>
        <taxon>Pseudomonadota</taxon>
        <taxon>Alphaproteobacteria</taxon>
        <taxon>Hyphomicrobiales</taxon>
        <taxon>Phyllobacteriaceae</taxon>
        <taxon>Mesorhizobium</taxon>
    </lineage>
</organism>
<dbReference type="RefSeq" id="WP_120019303.1">
    <property type="nucleotide sequence ID" value="NZ_QZWZ01000093.1"/>
</dbReference>
<dbReference type="InterPro" id="IPR001214">
    <property type="entry name" value="SET_dom"/>
</dbReference>
<sequence length="172" mass="18930">MFLCACAKLACALAKGNPKPDSYVRRKPLEAIRTTNSIQLDWDIHALFERPAVIANHSCDPNLAIVPNRFGAHDFIANQEIFSGVEVTWDYATSEFECFGVSVCLCSAANCRGAAGGFSKLPLDHPMLVSRFYASYLSRGNPAYYPREMDKSQTLSAPSSSNRPAHTAIRRP</sequence>
<name>A0A3A5K3F7_9HYPH</name>
<dbReference type="EMBL" id="QZWZ01000093">
    <property type="protein sequence ID" value="RJT23277.1"/>
    <property type="molecule type" value="Genomic_DNA"/>
</dbReference>
<feature type="region of interest" description="Disordered" evidence="1">
    <location>
        <begin position="151"/>
        <end position="172"/>
    </location>
</feature>
<reference evidence="3 4" key="1">
    <citation type="submission" date="2018-09" db="EMBL/GenBank/DDBJ databases">
        <title>Mesorhizobium carmichaelinearum sp. nov. isolated from Carmichaelinea spp. root nodules in New Zealand.</title>
        <authorList>
            <person name="De Meyer S.E."/>
        </authorList>
    </citation>
    <scope>NUCLEOTIDE SEQUENCE [LARGE SCALE GENOMIC DNA]</scope>
    <source>
        <strain evidence="3 4">ICMP19557</strain>
    </source>
</reference>
<evidence type="ECO:0000313" key="4">
    <source>
        <dbReference type="Proteomes" id="UP000272706"/>
    </source>
</evidence>
<dbReference type="InterPro" id="IPR053201">
    <property type="entry name" value="Flavunoidine_N-MTase"/>
</dbReference>
<dbReference type="Gene3D" id="2.170.270.10">
    <property type="entry name" value="SET domain"/>
    <property type="match status" value="1"/>
</dbReference>
<dbReference type="GO" id="GO:0032259">
    <property type="term" value="P:methylation"/>
    <property type="evidence" value="ECO:0007669"/>
    <property type="project" value="UniProtKB-KW"/>
</dbReference>
<comment type="caution">
    <text evidence="3">The sequence shown here is derived from an EMBL/GenBank/DDBJ whole genome shotgun (WGS) entry which is preliminary data.</text>
</comment>
<accession>A0A3A5K3F7</accession>
<gene>
    <name evidence="3" type="ORF">D3227_38980</name>
</gene>
<evidence type="ECO:0000256" key="1">
    <source>
        <dbReference type="SAM" id="MobiDB-lite"/>
    </source>
</evidence>
<protein>
    <submittedName>
        <fullName evidence="3">SET domain-containing protein-lysine N-methyltransferase</fullName>
    </submittedName>
</protein>
<keyword evidence="3" id="KW-0489">Methyltransferase</keyword>
<proteinExistence type="predicted"/>
<dbReference type="SUPFAM" id="SSF82199">
    <property type="entry name" value="SET domain"/>
    <property type="match status" value="1"/>
</dbReference>
<dbReference type="PANTHER" id="PTHR12350">
    <property type="entry name" value="HISTONE-LYSINE N-METHYLTRANSFERASE-RELATED"/>
    <property type="match status" value="1"/>
</dbReference>
<dbReference type="OrthoDB" id="9804945at2"/>
<dbReference type="GO" id="GO:0008168">
    <property type="term" value="F:methyltransferase activity"/>
    <property type="evidence" value="ECO:0007669"/>
    <property type="project" value="UniProtKB-KW"/>
</dbReference>
<keyword evidence="4" id="KW-1185">Reference proteome</keyword>
<dbReference type="Pfam" id="PF00856">
    <property type="entry name" value="SET"/>
    <property type="match status" value="1"/>
</dbReference>